<reference evidence="1 2" key="1">
    <citation type="submission" date="2018-06" db="EMBL/GenBank/DDBJ databases">
        <title>Freshwater and sediment microbial communities from various areas in North America, analyzing microbe dynamics in response to fracking.</title>
        <authorList>
            <person name="Lamendella R."/>
        </authorList>
    </citation>
    <scope>NUCLEOTIDE SEQUENCE [LARGE SCALE GENOMIC DNA]</scope>
    <source>
        <strain evidence="1 2">97B</strain>
    </source>
</reference>
<dbReference type="Proteomes" id="UP000252118">
    <property type="component" value="Unassembled WGS sequence"/>
</dbReference>
<dbReference type="InterPro" id="IPR027635">
    <property type="entry name" value="Lantibiotic2_lead_pep_dom"/>
</dbReference>
<dbReference type="AlphaFoldDB" id="A0A366EJ92"/>
<dbReference type="InterPro" id="IPR027632">
    <property type="entry name" value="Lant_2_A2"/>
</dbReference>
<dbReference type="NCBIfam" id="NF000539">
    <property type="entry name" value="plantaricin"/>
    <property type="match status" value="1"/>
</dbReference>
<dbReference type="Pfam" id="PF16934">
    <property type="entry name" value="Mersacidin"/>
    <property type="match status" value="1"/>
</dbReference>
<dbReference type="OrthoDB" id="4248078at2"/>
<protein>
    <submittedName>
        <fullName evidence="1">Type 2 lantibiotic (TIGR03893 family)/mersacidin/lichenicidin family type 2 lantibiotic</fullName>
    </submittedName>
</protein>
<gene>
    <name evidence="1" type="ORF">DET59_11445</name>
</gene>
<comment type="caution">
    <text evidence="1">The sequence shown here is derived from an EMBL/GenBank/DDBJ whole genome shotgun (WGS) entry which is preliminary data.</text>
</comment>
<dbReference type="GO" id="GO:0050830">
    <property type="term" value="P:defense response to Gram-positive bacterium"/>
    <property type="evidence" value="ECO:0007669"/>
    <property type="project" value="InterPro"/>
</dbReference>
<sequence length="75" mass="8182">MSKEMMIQAWKNPEMRKEFMNHPAGQAFSELSAEEMMNVQGAGDVQPETTPTLSSAPCAGWLTVGISITVSYAKC</sequence>
<evidence type="ECO:0000313" key="2">
    <source>
        <dbReference type="Proteomes" id="UP000252118"/>
    </source>
</evidence>
<dbReference type="NCBIfam" id="TIGR03893">
    <property type="entry name" value="lant_SP_1948"/>
    <property type="match status" value="1"/>
</dbReference>
<dbReference type="NCBIfam" id="TIGR03898">
    <property type="entry name" value="lanti_MRSA_kill"/>
    <property type="match status" value="1"/>
</dbReference>
<name>A0A366EJ92_9BACI</name>
<evidence type="ECO:0000313" key="1">
    <source>
        <dbReference type="EMBL" id="RBP02482.1"/>
    </source>
</evidence>
<proteinExistence type="predicted"/>
<organism evidence="1 2">
    <name type="scientific">Rossellomorea aquimaris</name>
    <dbReference type="NCBI Taxonomy" id="189382"/>
    <lineage>
        <taxon>Bacteria</taxon>
        <taxon>Bacillati</taxon>
        <taxon>Bacillota</taxon>
        <taxon>Bacilli</taxon>
        <taxon>Bacillales</taxon>
        <taxon>Bacillaceae</taxon>
        <taxon>Rossellomorea</taxon>
    </lineage>
</organism>
<dbReference type="RefSeq" id="WP_113970550.1">
    <property type="nucleotide sequence ID" value="NZ_QNRJ01000014.1"/>
</dbReference>
<accession>A0A366EJ92</accession>
<dbReference type="EMBL" id="QNRJ01000014">
    <property type="protein sequence ID" value="RBP02482.1"/>
    <property type="molecule type" value="Genomic_DNA"/>
</dbReference>